<gene>
    <name evidence="4" type="ORF">DH2020_046129</name>
</gene>
<keyword evidence="1" id="KW-0805">Transcription regulation</keyword>
<evidence type="ECO:0000256" key="2">
    <source>
        <dbReference type="ARBA" id="ARBA00023163"/>
    </source>
</evidence>
<name>A0ABR0UC72_REHGL</name>
<feature type="region of interest" description="Leucine repeat II (LRII)" evidence="3">
    <location>
        <begin position="343"/>
        <end position="375"/>
    </location>
</feature>
<sequence>MANDVFSPFQVNYSPLPGCIRDEEICTSKDPRFEMDETGFLDLFSPVFDQEAKKGDESFVNVPQINASDDWMQYKDVVLPISEFSKHLKDKPITSFSMASWDLFNNYDKRLRTPREVEEEEDLNDLSNVGEQKLSTGEILMVAAERFIQFSTNKVDGISMFIHPYGYGSSLSGLFMDDARDVELVHLLLASAEYVGTQQFDLATKLISRCLLMASRDCGTPVQRVAFYFAEALQEKINRDSGRRIMTSNYSVKEKQGKKGLALGTNNTFLTSHQQLPFFQVTQFAGIQAIIENVKTAKKIHLIDLQIRSGIQWTALIQGLADCPIQRLKITAVGTCDQKYIEETGKRLLRFARSLHLPFSFKVVYLTDMTAFKEDVLNIEADETVAVYSNVILRSMISKPDMLENLMREITRLKPALMVVTEVEANHNSPSFVDRFIEALLFYSAYFDCLEDCMEKNNEYRSILEGSYFGEGIMDIVGGDGEERITRNVKVDVWRAFFRRFGMIEMELSESARYQASLVLKQFAQGSSCTVECNGKGLTVGWKGTPLHSLTAWNFSLYA</sequence>
<evidence type="ECO:0000313" key="4">
    <source>
        <dbReference type="EMBL" id="KAK6120127.1"/>
    </source>
</evidence>
<dbReference type="PANTHER" id="PTHR31636">
    <property type="entry name" value="OSJNBA0084A10.13 PROTEIN-RELATED"/>
    <property type="match status" value="1"/>
</dbReference>
<dbReference type="Proteomes" id="UP001318860">
    <property type="component" value="Unassembled WGS sequence"/>
</dbReference>
<comment type="caution">
    <text evidence="3">Lacks conserved residue(s) required for the propagation of feature annotation.</text>
</comment>
<feature type="region of interest" description="SAW" evidence="3">
    <location>
        <begin position="478"/>
        <end position="554"/>
    </location>
</feature>
<dbReference type="Pfam" id="PF03514">
    <property type="entry name" value="GRAS"/>
    <property type="match status" value="1"/>
</dbReference>
<evidence type="ECO:0000313" key="5">
    <source>
        <dbReference type="Proteomes" id="UP001318860"/>
    </source>
</evidence>
<keyword evidence="2" id="KW-0804">Transcription</keyword>
<comment type="caution">
    <text evidence="4">The sequence shown here is derived from an EMBL/GenBank/DDBJ whole genome shotgun (WGS) entry which is preliminary data.</text>
</comment>
<accession>A0ABR0UC72</accession>
<evidence type="ECO:0000256" key="3">
    <source>
        <dbReference type="PROSITE-ProRule" id="PRU01191"/>
    </source>
</evidence>
<reference evidence="4 5" key="1">
    <citation type="journal article" date="2021" name="Comput. Struct. Biotechnol. J.">
        <title>De novo genome assembly of the potent medicinal plant Rehmannia glutinosa using nanopore technology.</title>
        <authorList>
            <person name="Ma L."/>
            <person name="Dong C."/>
            <person name="Song C."/>
            <person name="Wang X."/>
            <person name="Zheng X."/>
            <person name="Niu Y."/>
            <person name="Chen S."/>
            <person name="Feng W."/>
        </authorList>
    </citation>
    <scope>NUCLEOTIDE SEQUENCE [LARGE SCALE GENOMIC DNA]</scope>
    <source>
        <strain evidence="4">DH-2019</strain>
    </source>
</reference>
<dbReference type="InterPro" id="IPR005202">
    <property type="entry name" value="TF_GRAS"/>
</dbReference>
<proteinExistence type="inferred from homology"/>
<comment type="similarity">
    <text evidence="3">Belongs to the GRAS family.</text>
</comment>
<dbReference type="EMBL" id="JABTTQ020003095">
    <property type="protein sequence ID" value="KAK6120127.1"/>
    <property type="molecule type" value="Genomic_DNA"/>
</dbReference>
<dbReference type="PROSITE" id="PS50985">
    <property type="entry name" value="GRAS"/>
    <property type="match status" value="1"/>
</dbReference>
<evidence type="ECO:0000256" key="1">
    <source>
        <dbReference type="ARBA" id="ARBA00023015"/>
    </source>
</evidence>
<keyword evidence="5" id="KW-1185">Reference proteome</keyword>
<evidence type="ECO:0008006" key="6">
    <source>
        <dbReference type="Google" id="ProtNLM"/>
    </source>
</evidence>
<organism evidence="4 5">
    <name type="scientific">Rehmannia glutinosa</name>
    <name type="common">Chinese foxglove</name>
    <dbReference type="NCBI Taxonomy" id="99300"/>
    <lineage>
        <taxon>Eukaryota</taxon>
        <taxon>Viridiplantae</taxon>
        <taxon>Streptophyta</taxon>
        <taxon>Embryophyta</taxon>
        <taxon>Tracheophyta</taxon>
        <taxon>Spermatophyta</taxon>
        <taxon>Magnoliopsida</taxon>
        <taxon>eudicotyledons</taxon>
        <taxon>Gunneridae</taxon>
        <taxon>Pentapetalae</taxon>
        <taxon>asterids</taxon>
        <taxon>lamiids</taxon>
        <taxon>Lamiales</taxon>
        <taxon>Orobanchaceae</taxon>
        <taxon>Rehmannieae</taxon>
        <taxon>Rehmannia</taxon>
    </lineage>
</organism>
<protein>
    <recommendedName>
        <fullName evidence="6">DELLA protein</fullName>
    </recommendedName>
</protein>